<organism evidence="2 3">
    <name type="scientific">Nocardioides turkmenicus</name>
    <dbReference type="NCBI Taxonomy" id="2711220"/>
    <lineage>
        <taxon>Bacteria</taxon>
        <taxon>Bacillati</taxon>
        <taxon>Actinomycetota</taxon>
        <taxon>Actinomycetes</taxon>
        <taxon>Propionibacteriales</taxon>
        <taxon>Nocardioidaceae</taxon>
        <taxon>Nocardioides</taxon>
    </lineage>
</organism>
<sequence>MTAQQRPWTLLLTVIAAGVEAAAMLVWGALEFVRIPDAASLTTAIAGGLFFLLCAAGIGWCVNMFWRLESWSRAPLVLVQLIVLGLAWNLREDLALAGGLALVAVVALAGIFAPPSIAALEEREG</sequence>
<accession>A0A6M1R747</accession>
<feature type="transmembrane region" description="Helical" evidence="1">
    <location>
        <begin position="38"/>
        <end position="62"/>
    </location>
</feature>
<keyword evidence="1" id="KW-1133">Transmembrane helix</keyword>
<dbReference type="RefSeq" id="WP_165109883.1">
    <property type="nucleotide sequence ID" value="NZ_JAALAA010000003.1"/>
</dbReference>
<name>A0A6M1R747_9ACTN</name>
<comment type="caution">
    <text evidence="2">The sequence shown here is derived from an EMBL/GenBank/DDBJ whole genome shotgun (WGS) entry which is preliminary data.</text>
</comment>
<evidence type="ECO:0000313" key="2">
    <source>
        <dbReference type="EMBL" id="NGN92127.1"/>
    </source>
</evidence>
<keyword evidence="1" id="KW-0812">Transmembrane</keyword>
<evidence type="ECO:0000256" key="1">
    <source>
        <dbReference type="SAM" id="Phobius"/>
    </source>
</evidence>
<feature type="transmembrane region" description="Helical" evidence="1">
    <location>
        <begin position="96"/>
        <end position="120"/>
    </location>
</feature>
<evidence type="ECO:0000313" key="3">
    <source>
        <dbReference type="Proteomes" id="UP000483261"/>
    </source>
</evidence>
<dbReference type="AlphaFoldDB" id="A0A6M1R747"/>
<keyword evidence="3" id="KW-1185">Reference proteome</keyword>
<keyword evidence="1" id="KW-0472">Membrane</keyword>
<gene>
    <name evidence="2" type="ORF">G5C66_05170</name>
</gene>
<feature type="transmembrane region" description="Helical" evidence="1">
    <location>
        <begin position="74"/>
        <end position="90"/>
    </location>
</feature>
<dbReference type="EMBL" id="JAALAA010000003">
    <property type="protein sequence ID" value="NGN92127.1"/>
    <property type="molecule type" value="Genomic_DNA"/>
</dbReference>
<reference evidence="2 3" key="1">
    <citation type="submission" date="2020-02" db="EMBL/GenBank/DDBJ databases">
        <title>Whole-genome analyses of novel actinobacteria.</title>
        <authorList>
            <person name="Sahin N."/>
        </authorList>
    </citation>
    <scope>NUCLEOTIDE SEQUENCE [LARGE SCALE GENOMIC DNA]</scope>
    <source>
        <strain evidence="2 3">KC13</strain>
    </source>
</reference>
<dbReference type="Proteomes" id="UP000483261">
    <property type="component" value="Unassembled WGS sequence"/>
</dbReference>
<proteinExistence type="predicted"/>
<protein>
    <submittedName>
        <fullName evidence="2">Uncharacterized protein</fullName>
    </submittedName>
</protein>